<keyword evidence="2" id="KW-1185">Reference proteome</keyword>
<evidence type="ECO:0000313" key="1">
    <source>
        <dbReference type="EMBL" id="KAJ8675542.1"/>
    </source>
</evidence>
<organism evidence="1 2">
    <name type="scientific">Eretmocerus hayati</name>
    <dbReference type="NCBI Taxonomy" id="131215"/>
    <lineage>
        <taxon>Eukaryota</taxon>
        <taxon>Metazoa</taxon>
        <taxon>Ecdysozoa</taxon>
        <taxon>Arthropoda</taxon>
        <taxon>Hexapoda</taxon>
        <taxon>Insecta</taxon>
        <taxon>Pterygota</taxon>
        <taxon>Neoptera</taxon>
        <taxon>Endopterygota</taxon>
        <taxon>Hymenoptera</taxon>
        <taxon>Apocrita</taxon>
        <taxon>Proctotrupomorpha</taxon>
        <taxon>Chalcidoidea</taxon>
        <taxon>Aphelinidae</taxon>
        <taxon>Aphelininae</taxon>
        <taxon>Eretmocerus</taxon>
    </lineage>
</organism>
<sequence>MGCGLSCSKKHYTSHFDEAKSSLDKFVELAPQRELYGLRIMVNNMFNISYMAHDVKLMDNPVNDISAFCFENLLGKLKEYSKVAPEHSLHSEIKLKFMVIVEVRDQMCLETFSHIPALKKSRWNSEPRGDCVQRECSGKQKAQRYHST</sequence>
<gene>
    <name evidence="1" type="ORF">QAD02_011328</name>
</gene>
<dbReference type="Proteomes" id="UP001239111">
    <property type="component" value="Chromosome 2"/>
</dbReference>
<dbReference type="EMBL" id="CM056742">
    <property type="protein sequence ID" value="KAJ8675542.1"/>
    <property type="molecule type" value="Genomic_DNA"/>
</dbReference>
<evidence type="ECO:0000313" key="2">
    <source>
        <dbReference type="Proteomes" id="UP001239111"/>
    </source>
</evidence>
<protein>
    <submittedName>
        <fullName evidence="1">Uncharacterized protein</fullName>
    </submittedName>
</protein>
<accession>A0ACC2NWR6</accession>
<proteinExistence type="predicted"/>
<comment type="caution">
    <text evidence="1">The sequence shown here is derived from an EMBL/GenBank/DDBJ whole genome shotgun (WGS) entry which is preliminary data.</text>
</comment>
<name>A0ACC2NWR6_9HYME</name>
<reference evidence="1" key="1">
    <citation type="submission" date="2023-04" db="EMBL/GenBank/DDBJ databases">
        <title>A chromosome-level genome assembly of the parasitoid wasp Eretmocerus hayati.</title>
        <authorList>
            <person name="Zhong Y."/>
            <person name="Liu S."/>
            <person name="Liu Y."/>
        </authorList>
    </citation>
    <scope>NUCLEOTIDE SEQUENCE</scope>
    <source>
        <strain evidence="1">ZJU_SS_LIU_2023</strain>
    </source>
</reference>